<evidence type="ECO:0008006" key="3">
    <source>
        <dbReference type="Google" id="ProtNLM"/>
    </source>
</evidence>
<dbReference type="KEGG" id="ral:Rumal_2404"/>
<organism evidence="1 2">
    <name type="scientific">Ruminococcus albus (strain ATCC 27210 / DSM 20455 / JCM 14654 / NCDO 2250 / 7)</name>
    <dbReference type="NCBI Taxonomy" id="697329"/>
    <lineage>
        <taxon>Bacteria</taxon>
        <taxon>Bacillati</taxon>
        <taxon>Bacillota</taxon>
        <taxon>Clostridia</taxon>
        <taxon>Eubacteriales</taxon>
        <taxon>Oscillospiraceae</taxon>
        <taxon>Ruminococcus</taxon>
    </lineage>
</organism>
<accession>E6UE19</accession>
<reference evidence="1 2" key="1">
    <citation type="journal article" date="2011" name="J. Bacteriol.">
        <title>Complete genome of the cellulolytic ruminal bacterium Ruminococcus albus 7.</title>
        <authorList>
            <person name="Suen G."/>
            <person name="Stevenson D.M."/>
            <person name="Bruce D.C."/>
            <person name="Chertkov O."/>
            <person name="Copeland A."/>
            <person name="Cheng J.F."/>
            <person name="Detter C."/>
            <person name="Detter J.C."/>
            <person name="Goodwin L.A."/>
            <person name="Han C.S."/>
            <person name="Hauser L.J."/>
            <person name="Ivanova N.N."/>
            <person name="Kyrpides N.C."/>
            <person name="Land M.L."/>
            <person name="Lapidus A."/>
            <person name="Lucas S."/>
            <person name="Ovchinnikova G."/>
            <person name="Pitluck S."/>
            <person name="Tapia R."/>
            <person name="Woyke T."/>
            <person name="Boyum J."/>
            <person name="Mead D."/>
            <person name="Weimer P.J."/>
        </authorList>
    </citation>
    <scope>NUCLEOTIDE SEQUENCE [LARGE SCALE GENOMIC DNA]</scope>
    <source>
        <strain evidence="2">ATCC 27210 / DSM 20455 / JCM 14654 / NCDO 2250 / 7</strain>
    </source>
</reference>
<gene>
    <name evidence="1" type="ordered locus">Rumal_2404</name>
</gene>
<dbReference type="HOGENOM" id="CLU_1915571_0_0_9"/>
<dbReference type="AlphaFoldDB" id="E6UE19"/>
<dbReference type="OrthoDB" id="1829050at2"/>
<evidence type="ECO:0000313" key="1">
    <source>
        <dbReference type="EMBL" id="ADU22884.1"/>
    </source>
</evidence>
<proteinExistence type="predicted"/>
<protein>
    <recommendedName>
        <fullName evidence="3">DUF3574 domain-containing protein</fullName>
    </recommendedName>
</protein>
<dbReference type="STRING" id="697329.Rumal_2404"/>
<evidence type="ECO:0000313" key="2">
    <source>
        <dbReference type="Proteomes" id="UP000006919"/>
    </source>
</evidence>
<sequence length="132" mass="14841" precursor="true">MKKRVIIAVLLCVLVGAAAAIFAFVKNDSGKFSASSSELITDIDTIKEMIEEHLADNGYELGFKVVFGNSSDWIDRSAPNHDIVIVRLQKDHDRSSEIESWDNYFSDVRKSVIECISENNIDKNYVAIDQLE</sequence>
<name>E6UE19_RUMA7</name>
<dbReference type="Proteomes" id="UP000006919">
    <property type="component" value="Chromosome"/>
</dbReference>
<dbReference type="EMBL" id="CP002403">
    <property type="protein sequence ID" value="ADU22884.1"/>
    <property type="molecule type" value="Genomic_DNA"/>
</dbReference>
<dbReference type="RefSeq" id="WP_013499019.1">
    <property type="nucleotide sequence ID" value="NC_014833.1"/>
</dbReference>